<evidence type="ECO:0000259" key="1">
    <source>
        <dbReference type="PROSITE" id="PS50200"/>
    </source>
</evidence>
<gene>
    <name evidence="3" type="primary">LOC106819939</name>
</gene>
<proteinExistence type="predicted"/>
<dbReference type="GeneID" id="106819939"/>
<dbReference type="CDD" id="cd01785">
    <property type="entry name" value="RA_PDZ-GEF1"/>
    <property type="match status" value="1"/>
</dbReference>
<evidence type="ECO:0000313" key="3">
    <source>
        <dbReference type="RefSeq" id="XP_014679992.1"/>
    </source>
</evidence>
<dbReference type="RefSeq" id="XP_014679992.1">
    <property type="nucleotide sequence ID" value="XM_014824506.1"/>
</dbReference>
<feature type="domain" description="Ras-associating" evidence="1">
    <location>
        <begin position="41"/>
        <end position="127"/>
    </location>
</feature>
<sequence>MNSRAALHSPALSHSNPDLTTIAAAMTAGGYGVEDGRPDFPEHVLKVYKADQTYKYLLVHKETTAREVVMLALREFGITDPSGDYSLCEVSVGHGGVIKQRRLPDQLGGLAERIPLAARYYLKNNMCTEQLVADDLAPELQKENQQNILQLKSVELRLS</sequence>
<dbReference type="PROSITE" id="PS50200">
    <property type="entry name" value="RA"/>
    <property type="match status" value="1"/>
</dbReference>
<dbReference type="SMART" id="SM00314">
    <property type="entry name" value="RA"/>
    <property type="match status" value="1"/>
</dbReference>
<name>A0ABM1F6C1_PRICU</name>
<dbReference type="SUPFAM" id="SSF54236">
    <property type="entry name" value="Ubiquitin-like"/>
    <property type="match status" value="1"/>
</dbReference>
<dbReference type="Pfam" id="PF00788">
    <property type="entry name" value="RA"/>
    <property type="match status" value="1"/>
</dbReference>
<organism evidence="2 3">
    <name type="scientific">Priapulus caudatus</name>
    <name type="common">Priapulid worm</name>
    <dbReference type="NCBI Taxonomy" id="37621"/>
    <lineage>
        <taxon>Eukaryota</taxon>
        <taxon>Metazoa</taxon>
        <taxon>Ecdysozoa</taxon>
        <taxon>Scalidophora</taxon>
        <taxon>Priapulida</taxon>
        <taxon>Priapulimorpha</taxon>
        <taxon>Priapulimorphida</taxon>
        <taxon>Priapulidae</taxon>
        <taxon>Priapulus</taxon>
    </lineage>
</organism>
<accession>A0ABM1F6C1</accession>
<protein>
    <submittedName>
        <fullName evidence="3">Rap guanine nucleotide exchange factor 2-like</fullName>
    </submittedName>
</protein>
<dbReference type="Gene3D" id="3.10.20.90">
    <property type="entry name" value="Phosphatidylinositol 3-kinase Catalytic Subunit, Chain A, domain 1"/>
    <property type="match status" value="1"/>
</dbReference>
<dbReference type="InterPro" id="IPR000159">
    <property type="entry name" value="RA_dom"/>
</dbReference>
<keyword evidence="2" id="KW-1185">Reference proteome</keyword>
<dbReference type="InterPro" id="IPR029071">
    <property type="entry name" value="Ubiquitin-like_domsf"/>
</dbReference>
<dbReference type="Proteomes" id="UP000695022">
    <property type="component" value="Unplaced"/>
</dbReference>
<reference evidence="3" key="1">
    <citation type="submission" date="2025-08" db="UniProtKB">
        <authorList>
            <consortium name="RefSeq"/>
        </authorList>
    </citation>
    <scope>IDENTIFICATION</scope>
</reference>
<evidence type="ECO:0000313" key="2">
    <source>
        <dbReference type="Proteomes" id="UP000695022"/>
    </source>
</evidence>